<organism evidence="13 14">
    <name type="scientific">Pocillopora damicornis</name>
    <name type="common">Cauliflower coral</name>
    <name type="synonym">Millepora damicornis</name>
    <dbReference type="NCBI Taxonomy" id="46731"/>
    <lineage>
        <taxon>Eukaryota</taxon>
        <taxon>Metazoa</taxon>
        <taxon>Cnidaria</taxon>
        <taxon>Anthozoa</taxon>
        <taxon>Hexacorallia</taxon>
        <taxon>Scleractinia</taxon>
        <taxon>Astrocoeniina</taxon>
        <taxon>Pocilloporidae</taxon>
        <taxon>Pocillopora</taxon>
    </lineage>
</organism>
<dbReference type="AlphaFoldDB" id="A0A3M6U0W6"/>
<keyword evidence="8" id="KW-0325">Glycoprotein</keyword>
<keyword evidence="9 10" id="KW-0807">Transducer</keyword>
<evidence type="ECO:0000256" key="11">
    <source>
        <dbReference type="SAM" id="Phobius"/>
    </source>
</evidence>
<feature type="transmembrane region" description="Helical" evidence="11">
    <location>
        <begin position="268"/>
        <end position="291"/>
    </location>
</feature>
<feature type="transmembrane region" description="Helical" evidence="11">
    <location>
        <begin position="219"/>
        <end position="242"/>
    </location>
</feature>
<comment type="subcellular location">
    <subcellularLocation>
        <location evidence="1">Cell membrane</location>
        <topology evidence="1">Multi-pass membrane protein</topology>
    </subcellularLocation>
</comment>
<dbReference type="PANTHER" id="PTHR24246">
    <property type="entry name" value="OLFACTORY RECEPTOR AND ADENOSINE RECEPTOR"/>
    <property type="match status" value="1"/>
</dbReference>
<dbReference type="InterPro" id="IPR000276">
    <property type="entry name" value="GPCR_Rhodpsn"/>
</dbReference>
<feature type="transmembrane region" description="Helical" evidence="11">
    <location>
        <begin position="591"/>
        <end position="615"/>
    </location>
</feature>
<dbReference type="EMBL" id="RCHS01002483">
    <property type="protein sequence ID" value="RMX47128.1"/>
    <property type="molecule type" value="Genomic_DNA"/>
</dbReference>
<dbReference type="Pfam" id="PF00001">
    <property type="entry name" value="7tm_1"/>
    <property type="match status" value="2"/>
</dbReference>
<accession>A0A3M6U0W6</accession>
<dbReference type="GO" id="GO:0004930">
    <property type="term" value="F:G protein-coupled receptor activity"/>
    <property type="evidence" value="ECO:0007669"/>
    <property type="project" value="UniProtKB-KW"/>
</dbReference>
<reference evidence="13 14" key="1">
    <citation type="journal article" date="2018" name="Sci. Rep.">
        <title>Comparative analysis of the Pocillopora damicornis genome highlights role of immune system in coral evolution.</title>
        <authorList>
            <person name="Cunning R."/>
            <person name="Bay R.A."/>
            <person name="Gillette P."/>
            <person name="Baker A.C."/>
            <person name="Traylor-Knowles N."/>
        </authorList>
    </citation>
    <scope>NUCLEOTIDE SEQUENCE [LARGE SCALE GENOMIC DNA]</scope>
    <source>
        <strain evidence="13">RSMAS</strain>
        <tissue evidence="13">Whole animal</tissue>
    </source>
</reference>
<feature type="transmembrane region" description="Helical" evidence="11">
    <location>
        <begin position="107"/>
        <end position="130"/>
    </location>
</feature>
<feature type="transmembrane region" description="Helical" evidence="11">
    <location>
        <begin position="476"/>
        <end position="500"/>
    </location>
</feature>
<dbReference type="OrthoDB" id="5957871at2759"/>
<evidence type="ECO:0000256" key="4">
    <source>
        <dbReference type="ARBA" id="ARBA00022989"/>
    </source>
</evidence>
<comment type="similarity">
    <text evidence="10">Belongs to the G-protein coupled receptor 1 family.</text>
</comment>
<evidence type="ECO:0000256" key="1">
    <source>
        <dbReference type="ARBA" id="ARBA00004651"/>
    </source>
</evidence>
<evidence type="ECO:0000259" key="12">
    <source>
        <dbReference type="PROSITE" id="PS50262"/>
    </source>
</evidence>
<feature type="transmembrane region" description="Helical" evidence="11">
    <location>
        <begin position="641"/>
        <end position="664"/>
    </location>
</feature>
<evidence type="ECO:0000256" key="5">
    <source>
        <dbReference type="ARBA" id="ARBA00023040"/>
    </source>
</evidence>
<proteinExistence type="inferred from homology"/>
<evidence type="ECO:0000256" key="2">
    <source>
        <dbReference type="ARBA" id="ARBA00022475"/>
    </source>
</evidence>
<evidence type="ECO:0000313" key="13">
    <source>
        <dbReference type="EMBL" id="RMX47128.1"/>
    </source>
</evidence>
<evidence type="ECO:0000256" key="6">
    <source>
        <dbReference type="ARBA" id="ARBA00023136"/>
    </source>
</evidence>
<keyword evidence="2" id="KW-1003">Cell membrane</keyword>
<keyword evidence="14" id="KW-1185">Reference proteome</keyword>
<dbReference type="PANTHER" id="PTHR24246:SF27">
    <property type="entry name" value="ADENOSINE RECEPTOR, ISOFORM A"/>
    <property type="match status" value="1"/>
</dbReference>
<evidence type="ECO:0000313" key="14">
    <source>
        <dbReference type="Proteomes" id="UP000275408"/>
    </source>
</evidence>
<feature type="domain" description="G-protein coupled receptors family 1 profile" evidence="12">
    <location>
        <begin position="87"/>
        <end position="319"/>
    </location>
</feature>
<protein>
    <recommendedName>
        <fullName evidence="12">G-protein coupled receptors family 1 profile domain-containing protein</fullName>
    </recommendedName>
</protein>
<gene>
    <name evidence="13" type="ORF">pdam_00018676</name>
</gene>
<dbReference type="Proteomes" id="UP000275408">
    <property type="component" value="Unassembled WGS sequence"/>
</dbReference>
<evidence type="ECO:0000256" key="7">
    <source>
        <dbReference type="ARBA" id="ARBA00023170"/>
    </source>
</evidence>
<feature type="transmembrane region" description="Helical" evidence="11">
    <location>
        <begin position="142"/>
        <end position="167"/>
    </location>
</feature>
<dbReference type="SMART" id="SM01381">
    <property type="entry name" value="7TM_GPCR_Srsx"/>
    <property type="match status" value="1"/>
</dbReference>
<dbReference type="PROSITE" id="PS50262">
    <property type="entry name" value="G_PROTEIN_RECEP_F1_2"/>
    <property type="match status" value="2"/>
</dbReference>
<evidence type="ECO:0000256" key="10">
    <source>
        <dbReference type="RuleBase" id="RU000688"/>
    </source>
</evidence>
<dbReference type="InterPro" id="IPR017452">
    <property type="entry name" value="GPCR_Rhodpsn_7TM"/>
</dbReference>
<keyword evidence="7 10" id="KW-0675">Receptor</keyword>
<keyword evidence="4 11" id="KW-1133">Transmembrane helix</keyword>
<feature type="transmembrane region" description="Helical" evidence="11">
    <location>
        <begin position="561"/>
        <end position="585"/>
    </location>
</feature>
<keyword evidence="6 11" id="KW-0472">Membrane</keyword>
<comment type="caution">
    <text evidence="13">The sequence shown here is derived from an EMBL/GenBank/DDBJ whole genome shotgun (WGS) entry which is preliminary data.</text>
</comment>
<evidence type="ECO:0000256" key="3">
    <source>
        <dbReference type="ARBA" id="ARBA00022692"/>
    </source>
</evidence>
<sequence>MPFLCSAHIYLQPLYLVRDLMLFIGRLNDNYCPPKHYASDKLIVIDSSAVNKTMENTSAFTRSLPSKAEGIALYSALILSLVLIIAGNLLTLVLFKVTKRLRKKSLFLVMNMAFADLMLGTFSVPFYIYIVGHAHQHWTAKYGFYLMVFRCIDAIFIFGSYLSAVFISCERLYAVYWPFKHRLLSTKTYRIAIFILWTHAALLSTTLTLLSVFTSIRSALYVSVLVLLGLTIIICVCNIAIWKNFQHESVDSQYRNGASRNRRLTKTLLLVSILALLCWLPLIILNVLIYITKKSIPWKFYHMVNILNYSNSFVNPIVYVFRIREFQQALRLCCTKRTPAIKMVKFKGRNRTAALRTPEIELRILHNDPTRLQVDVEREYMETKRSSSSSLKKSILFRQKIVYHNSFGHKLIMIDSWEVNKTLENASASTRSFPSKSEGLALCSAFILSSVLIIAGNLLTLVLFAVAKPLRRKSLFLVLNMAFADFMLGAFSLPFYIFFVGSYYQLWTAKYDFEHMAYKIFYTSIDNMFLFGSYISAASISCERFYAVFWPFKHRLLSTRTYRITIFFLWTFAVLLSTLITLFYVSSSIGFALYVSVPVLLGITVIICVCNIAIWRNFQHKSVNSQHRNGASRNRRLTKTLLLVSVLALLCWLPIIILNILIYITKKSIPWKFYHMAIILNFSNSFVNPIVYVFRIPEFQQALRLCCTKRGPAIKMVKIEKRNRRTPEIEL</sequence>
<keyword evidence="3 10" id="KW-0812">Transmembrane</keyword>
<keyword evidence="5 10" id="KW-0297">G-protein coupled receptor</keyword>
<dbReference type="SUPFAM" id="SSF81321">
    <property type="entry name" value="Family A G protein-coupled receptor-like"/>
    <property type="match status" value="2"/>
</dbReference>
<evidence type="ECO:0000256" key="8">
    <source>
        <dbReference type="ARBA" id="ARBA00023180"/>
    </source>
</evidence>
<name>A0A3M6U0W6_POCDA</name>
<dbReference type="Gene3D" id="1.20.1070.10">
    <property type="entry name" value="Rhodopsin 7-helix transmembrane proteins"/>
    <property type="match status" value="2"/>
</dbReference>
<feature type="transmembrane region" description="Helical" evidence="11">
    <location>
        <begin position="676"/>
        <end position="694"/>
    </location>
</feature>
<feature type="transmembrane region" description="Helical" evidence="11">
    <location>
        <begin position="71"/>
        <end position="95"/>
    </location>
</feature>
<dbReference type="PRINTS" id="PR00237">
    <property type="entry name" value="GPCRRHODOPSN"/>
</dbReference>
<feature type="transmembrane region" description="Helical" evidence="11">
    <location>
        <begin position="439"/>
        <end position="464"/>
    </location>
</feature>
<feature type="domain" description="G-protein coupled receptors family 1 profile" evidence="12">
    <location>
        <begin position="456"/>
        <end position="692"/>
    </location>
</feature>
<dbReference type="PROSITE" id="PS00237">
    <property type="entry name" value="G_PROTEIN_RECEP_F1_1"/>
    <property type="match status" value="1"/>
</dbReference>
<dbReference type="CDD" id="cd00637">
    <property type="entry name" value="7tm_classA_rhodopsin-like"/>
    <property type="match status" value="2"/>
</dbReference>
<evidence type="ECO:0000256" key="9">
    <source>
        <dbReference type="ARBA" id="ARBA00023224"/>
    </source>
</evidence>
<dbReference type="GO" id="GO:0005886">
    <property type="term" value="C:plasma membrane"/>
    <property type="evidence" value="ECO:0007669"/>
    <property type="project" value="UniProtKB-SubCell"/>
</dbReference>
<feature type="transmembrane region" description="Helical" evidence="11">
    <location>
        <begin position="188"/>
        <end position="213"/>
    </location>
</feature>